<protein>
    <submittedName>
        <fullName evidence="2">Phage tail protein</fullName>
    </submittedName>
</protein>
<comment type="caution">
    <text evidence="2">The sequence shown here is derived from an EMBL/GenBank/DDBJ whole genome shotgun (WGS) entry which is preliminary data.</text>
</comment>
<gene>
    <name evidence="2" type="ORF">IF129_19780</name>
</gene>
<dbReference type="Pfam" id="PF12138">
    <property type="entry name" value="Spherulin4"/>
    <property type="match status" value="1"/>
</dbReference>
<evidence type="ECO:0000256" key="1">
    <source>
        <dbReference type="SAM" id="MobiDB-lite"/>
    </source>
</evidence>
<accession>A0A927F2G5</accession>
<evidence type="ECO:0000313" key="3">
    <source>
        <dbReference type="Proteomes" id="UP000632289"/>
    </source>
</evidence>
<proteinExistence type="predicted"/>
<dbReference type="AlphaFoldDB" id="A0A927F2G5"/>
<dbReference type="Proteomes" id="UP000632289">
    <property type="component" value="Unassembled WGS sequence"/>
</dbReference>
<keyword evidence="3" id="KW-1185">Reference proteome</keyword>
<reference evidence="2" key="1">
    <citation type="submission" date="2020-09" db="EMBL/GenBank/DDBJ databases">
        <title>Secondary metabolite and genome analysis of marine Streptomyces chumphonensis KK1-2T.</title>
        <authorList>
            <person name="Phongsopitanun W."/>
            <person name="Kanchanasin P."/>
            <person name="Pittayakhajonwut P."/>
            <person name="Suwanborirux K."/>
            <person name="Tanasupawat S."/>
        </authorList>
    </citation>
    <scope>NUCLEOTIDE SEQUENCE</scope>
    <source>
        <strain evidence="2">KK1-2</strain>
    </source>
</reference>
<organism evidence="2 3">
    <name type="scientific">Streptomyces chumphonensis</name>
    <dbReference type="NCBI Taxonomy" id="1214925"/>
    <lineage>
        <taxon>Bacteria</taxon>
        <taxon>Bacillati</taxon>
        <taxon>Actinomycetota</taxon>
        <taxon>Actinomycetes</taxon>
        <taxon>Kitasatosporales</taxon>
        <taxon>Streptomycetaceae</taxon>
        <taxon>Streptomyces</taxon>
    </lineage>
</organism>
<sequence>MRPSPPPAARTAGWLGLGVPGYAHPLVAPVEWAELARPGAPVHWAVLRVPVTGGAGARPDPYCLAAAARLRASGVPLLGHLDLRRGVRSGPELLTDAARFLDWYGVSGFYLDRAPAGAVTLPAATAAVTALRGLGARHGHPALHLVLGHDTHPDPGYAAIAEQLVTFRGRWADYRWSQAPEWTADHPASRFCHLVHGVPRGHLEEALRLARWQGAGTVYVTDATGRPRGGRGPGGRGPAESPRGCGTDPFETLPGYWDDIVSRTGPAISE</sequence>
<evidence type="ECO:0000313" key="2">
    <source>
        <dbReference type="EMBL" id="MBD3933785.1"/>
    </source>
</evidence>
<feature type="region of interest" description="Disordered" evidence="1">
    <location>
        <begin position="221"/>
        <end position="270"/>
    </location>
</feature>
<dbReference type="EMBL" id="JACXYU010000011">
    <property type="protein sequence ID" value="MBD3933785.1"/>
    <property type="molecule type" value="Genomic_DNA"/>
</dbReference>
<name>A0A927F2G5_9ACTN</name>
<dbReference type="PANTHER" id="PTHR35040">
    <property type="match status" value="1"/>
</dbReference>
<dbReference type="PANTHER" id="PTHR35040:SF9">
    <property type="entry name" value="4-LIKE CELL SURFACE PROTEIN, PUTATIVE (AFU_ORTHOLOGUE AFUA_4G14080)-RELATED"/>
    <property type="match status" value="1"/>
</dbReference>
<dbReference type="InterPro" id="IPR021986">
    <property type="entry name" value="Spherulin4"/>
</dbReference>